<dbReference type="Pfam" id="PF07501">
    <property type="entry name" value="G5"/>
    <property type="match status" value="1"/>
</dbReference>
<comment type="similarity">
    <text evidence="4 5">Belongs to the RlpA family.</text>
</comment>
<evidence type="ECO:0000313" key="8">
    <source>
        <dbReference type="EMBL" id="XCI27820.1"/>
    </source>
</evidence>
<dbReference type="InterPro" id="IPR009009">
    <property type="entry name" value="RlpA-like_DPBB"/>
</dbReference>
<feature type="signal peptide" evidence="4">
    <location>
        <begin position="1"/>
        <end position="17"/>
    </location>
</feature>
<dbReference type="SUPFAM" id="SSF50685">
    <property type="entry name" value="Barwin-like endoglucanases"/>
    <property type="match status" value="1"/>
</dbReference>
<dbReference type="GO" id="GO:0071555">
    <property type="term" value="P:cell wall organization"/>
    <property type="evidence" value="ECO:0007669"/>
    <property type="project" value="UniProtKB-KW"/>
</dbReference>
<feature type="domain" description="G5" evidence="7">
    <location>
        <begin position="130"/>
        <end position="210"/>
    </location>
</feature>
<feature type="chain" id="PRO_5043068411" description="Probable endolytic peptidoglycan transglycosylase RlpA" evidence="4">
    <location>
        <begin position="18"/>
        <end position="333"/>
    </location>
</feature>
<dbReference type="EMBL" id="CP159485">
    <property type="protein sequence ID" value="XCI27820.1"/>
    <property type="molecule type" value="Genomic_DNA"/>
</dbReference>
<dbReference type="PANTHER" id="PTHR34183">
    <property type="entry name" value="ENDOLYTIC PEPTIDOGLYCAN TRANSGLYCOSYLASE RLPA"/>
    <property type="match status" value="1"/>
</dbReference>
<evidence type="ECO:0000256" key="4">
    <source>
        <dbReference type="HAMAP-Rule" id="MF_02071"/>
    </source>
</evidence>
<evidence type="ECO:0000256" key="6">
    <source>
        <dbReference type="SAM" id="MobiDB-lite"/>
    </source>
</evidence>
<accession>A0AAU8HQZ1</accession>
<dbReference type="InterPro" id="IPR034718">
    <property type="entry name" value="RlpA"/>
</dbReference>
<protein>
    <recommendedName>
        <fullName evidence="4">Probable endolytic peptidoglycan transglycosylase RlpA</fullName>
        <ecNumber evidence="4">4.2.2.-</ecNumber>
    </recommendedName>
</protein>
<keyword evidence="3 4" id="KW-0961">Cell wall biogenesis/degradation</keyword>
<dbReference type="EC" id="4.2.2.-" evidence="4"/>
<dbReference type="Pfam" id="PF03330">
    <property type="entry name" value="DPBB_1"/>
    <property type="match status" value="1"/>
</dbReference>
<dbReference type="CDD" id="cd22268">
    <property type="entry name" value="DPBB_RlpA-like"/>
    <property type="match status" value="1"/>
</dbReference>
<dbReference type="Pfam" id="PF03990">
    <property type="entry name" value="DUF348"/>
    <property type="match status" value="2"/>
</dbReference>
<dbReference type="InterPro" id="IPR012997">
    <property type="entry name" value="RplA"/>
</dbReference>
<name>A0AAU8HQZ1_9FIRM</name>
<dbReference type="NCBIfam" id="TIGR00413">
    <property type="entry name" value="rlpA"/>
    <property type="match status" value="1"/>
</dbReference>
<dbReference type="InterPro" id="IPR007137">
    <property type="entry name" value="DUF348"/>
</dbReference>
<evidence type="ECO:0000259" key="7">
    <source>
        <dbReference type="PROSITE" id="PS51109"/>
    </source>
</evidence>
<dbReference type="PANTHER" id="PTHR34183:SF1">
    <property type="entry name" value="ENDOLYTIC PEPTIDOGLYCAN TRANSGLYCOSYLASE RLPA"/>
    <property type="match status" value="1"/>
</dbReference>
<proteinExistence type="inferred from homology"/>
<dbReference type="GO" id="GO:0000270">
    <property type="term" value="P:peptidoglycan metabolic process"/>
    <property type="evidence" value="ECO:0007669"/>
    <property type="project" value="UniProtKB-UniRule"/>
</dbReference>
<evidence type="ECO:0000256" key="5">
    <source>
        <dbReference type="RuleBase" id="RU003495"/>
    </source>
</evidence>
<keyword evidence="2 4" id="KW-0456">Lyase</keyword>
<dbReference type="PROSITE" id="PS51109">
    <property type="entry name" value="G5"/>
    <property type="match status" value="1"/>
</dbReference>
<dbReference type="AlphaFoldDB" id="A0AAU8HQZ1"/>
<dbReference type="InterPro" id="IPR036908">
    <property type="entry name" value="RlpA-like_sf"/>
</dbReference>
<sequence length="333" mass="36939" precursor="true">MPVLLLATFLVAGSAYSQNNPEITIFKDEEAITVTTAKEQVGEILKLAEVDINEYHKVYPDVDEVLETGYIYIETGKKVTVLVDGEEEEVISWEDNVKGVLSSLQLELDDDDFINLDKETVLKEGLEIHITRVEKDLVYEEEEIDFETRYVDNSSVTPGGTEVKSEGSKGLRKKTFEYVFYDGEKVSREMIKDEIVKEPKDRVIYVGPEKPEPKPPREERPPQPSRGGSGRVSKAIGTTYTGSASYYGSELHGNRTANGEVFDKNQLTAAHPFLEFGTIVRVTLKSTGRSVDVRINDDGPHVSGRIIDLSKAAAREIGLVGPGIGDVKVEVIK</sequence>
<comment type="function">
    <text evidence="4">Lytic transglycosylase with a strong preference for naked glycan strands that lack stem peptides.</text>
</comment>
<dbReference type="SMART" id="SM01208">
    <property type="entry name" value="G5"/>
    <property type="match status" value="1"/>
</dbReference>
<feature type="compositionally biased region" description="Basic and acidic residues" evidence="6">
    <location>
        <begin position="202"/>
        <end position="221"/>
    </location>
</feature>
<dbReference type="Gene3D" id="2.20.230.10">
    <property type="entry name" value="Resuscitation-promoting factor rpfb"/>
    <property type="match status" value="1"/>
</dbReference>
<evidence type="ECO:0000256" key="1">
    <source>
        <dbReference type="ARBA" id="ARBA00022729"/>
    </source>
</evidence>
<gene>
    <name evidence="4" type="primary">rlpA</name>
    <name evidence="8" type="ORF">PRVXH_001744</name>
</gene>
<evidence type="ECO:0000256" key="2">
    <source>
        <dbReference type="ARBA" id="ARBA00023239"/>
    </source>
</evidence>
<feature type="region of interest" description="Disordered" evidence="6">
    <location>
        <begin position="202"/>
        <end position="234"/>
    </location>
</feature>
<evidence type="ECO:0000256" key="3">
    <source>
        <dbReference type="ARBA" id="ARBA00023316"/>
    </source>
</evidence>
<dbReference type="HAMAP" id="MF_02071">
    <property type="entry name" value="RlpA"/>
    <property type="match status" value="1"/>
</dbReference>
<reference evidence="8" key="2">
    <citation type="submission" date="2024-06" db="EMBL/GenBank/DDBJ databases">
        <authorList>
            <person name="Petrova K.O."/>
            <person name="Toshchakov S.V."/>
            <person name="Boltjanskaja Y.V."/>
            <person name="Kevbrin V.V."/>
        </authorList>
    </citation>
    <scope>NUCLEOTIDE SEQUENCE</scope>
    <source>
        <strain evidence="8">Z-710</strain>
    </source>
</reference>
<dbReference type="RefSeq" id="WP_353892397.1">
    <property type="nucleotide sequence ID" value="NZ_CP159485.1"/>
</dbReference>
<dbReference type="Gene3D" id="2.40.40.10">
    <property type="entry name" value="RlpA-like domain"/>
    <property type="match status" value="1"/>
</dbReference>
<reference evidence="8" key="1">
    <citation type="journal article" date="2018" name="Antonie Van Leeuwenhoek">
        <title>Proteinivorax hydrogeniformans sp. nov., an anaerobic, haloalkaliphilic bacterium fermenting proteinaceous compounds with high hydrogen production.</title>
        <authorList>
            <person name="Boltyanskaya Y."/>
            <person name="Detkova E."/>
            <person name="Pimenov N."/>
            <person name="Kevbrin V."/>
        </authorList>
    </citation>
    <scope>NUCLEOTIDE SEQUENCE</scope>
    <source>
        <strain evidence="8">Z-710</strain>
    </source>
</reference>
<dbReference type="GO" id="GO:0008932">
    <property type="term" value="F:lytic endotransglycosylase activity"/>
    <property type="evidence" value="ECO:0007669"/>
    <property type="project" value="UniProtKB-UniRule"/>
</dbReference>
<dbReference type="InterPro" id="IPR011098">
    <property type="entry name" value="G5_dom"/>
</dbReference>
<keyword evidence="1 4" id="KW-0732">Signal</keyword>
<organism evidence="8">
    <name type="scientific">Proteinivorax hydrogeniformans</name>
    <dbReference type="NCBI Taxonomy" id="1826727"/>
    <lineage>
        <taxon>Bacteria</taxon>
        <taxon>Bacillati</taxon>
        <taxon>Bacillota</taxon>
        <taxon>Clostridia</taxon>
        <taxon>Eubacteriales</taxon>
        <taxon>Proteinivoracaceae</taxon>
        <taxon>Proteinivorax</taxon>
    </lineage>
</organism>